<evidence type="ECO:0000259" key="1">
    <source>
        <dbReference type="SMART" id="SM00481"/>
    </source>
</evidence>
<dbReference type="SMART" id="SM00481">
    <property type="entry name" value="POLIIIAc"/>
    <property type="match status" value="1"/>
</dbReference>
<dbReference type="GO" id="GO:0008270">
    <property type="term" value="F:zinc ion binding"/>
    <property type="evidence" value="ECO:0007669"/>
    <property type="project" value="TreeGrafter"/>
</dbReference>
<protein>
    <submittedName>
        <fullName evidence="2">PHP domain-containing protein</fullName>
    </submittedName>
</protein>
<dbReference type="SUPFAM" id="SSF47802">
    <property type="entry name" value="DNA polymerase beta, N-terminal domain-like"/>
    <property type="match status" value="1"/>
</dbReference>
<dbReference type="InterPro" id="IPR016195">
    <property type="entry name" value="Pol/histidinol_Pase-like"/>
</dbReference>
<dbReference type="GO" id="GO:0005829">
    <property type="term" value="C:cytosol"/>
    <property type="evidence" value="ECO:0007669"/>
    <property type="project" value="TreeGrafter"/>
</dbReference>
<dbReference type="PANTHER" id="PTHR36928">
    <property type="entry name" value="PHOSPHATASE YCDX-RELATED"/>
    <property type="match status" value="1"/>
</dbReference>
<dbReference type="RefSeq" id="WP_266063860.1">
    <property type="nucleotide sequence ID" value="NZ_JAPKFM010000045.1"/>
</dbReference>
<dbReference type="InterPro" id="IPR017078">
    <property type="entry name" value="UCP036978_PHPhdr"/>
</dbReference>
<evidence type="ECO:0000313" key="2">
    <source>
        <dbReference type="EMBL" id="MCX2967162.1"/>
    </source>
</evidence>
<dbReference type="Proteomes" id="UP001143347">
    <property type="component" value="Unassembled WGS sequence"/>
</dbReference>
<dbReference type="GO" id="GO:0042578">
    <property type="term" value="F:phosphoric ester hydrolase activity"/>
    <property type="evidence" value="ECO:0007669"/>
    <property type="project" value="TreeGrafter"/>
</dbReference>
<dbReference type="CDD" id="cd07436">
    <property type="entry name" value="PHP_PolX"/>
    <property type="match status" value="1"/>
</dbReference>
<dbReference type="EMBL" id="JAPKFM010000045">
    <property type="protein sequence ID" value="MCX2967162.1"/>
    <property type="molecule type" value="Genomic_DNA"/>
</dbReference>
<dbReference type="AlphaFoldDB" id="A0A9X3DBF7"/>
<dbReference type="InterPro" id="IPR004013">
    <property type="entry name" value="PHP_dom"/>
</dbReference>
<dbReference type="Pfam" id="PF02811">
    <property type="entry name" value="PHP"/>
    <property type="match status" value="1"/>
</dbReference>
<dbReference type="InterPro" id="IPR050243">
    <property type="entry name" value="PHP_phosphatase"/>
</dbReference>
<feature type="domain" description="Polymerase/histidinol phosphatase N-terminal" evidence="1">
    <location>
        <begin position="111"/>
        <end position="191"/>
    </location>
</feature>
<name>A0A9X3DBF7_9ACTN</name>
<dbReference type="Gene3D" id="1.10.150.110">
    <property type="entry name" value="DNA polymerase beta, N-terminal domain-like"/>
    <property type="match status" value="1"/>
</dbReference>
<gene>
    <name evidence="2" type="ORF">OSB52_24135</name>
</gene>
<dbReference type="SUPFAM" id="SSF89550">
    <property type="entry name" value="PHP domain-like"/>
    <property type="match status" value="1"/>
</dbReference>
<dbReference type="NCBIfam" id="NF005928">
    <property type="entry name" value="PRK07945.1"/>
    <property type="match status" value="1"/>
</dbReference>
<dbReference type="Gene3D" id="3.20.20.140">
    <property type="entry name" value="Metal-dependent hydrolases"/>
    <property type="match status" value="1"/>
</dbReference>
<dbReference type="FunFam" id="3.20.20.140:FF:000047">
    <property type="entry name" value="PHP domain-containing protein"/>
    <property type="match status" value="1"/>
</dbReference>
<dbReference type="InterPro" id="IPR027421">
    <property type="entry name" value="DNA_pol_lamdba_lyase_dom_sf"/>
</dbReference>
<dbReference type="InterPro" id="IPR003141">
    <property type="entry name" value="Pol/His_phosphatase_N"/>
</dbReference>
<sequence>MRGLPPLDAPVEPVTALRRIAWLLERDRQSTYRVEAFRRAARAAHELGRDELQRRAAAGTLTDIGGIGTRTAAVIAEAVAGGLPEYMRRLQDAAPASLADGGHALYARLRGDLHTHTDWSDGGAPLTEMASAAATLGLEWLAITDHSPRLTVANGLSVARLRAQLDEIDAYNDQSDSELRLLAGIEVDILDDGTLDQTTEMLDRLDIVTASVHSKLRMDAAPMTRRLVTAVSDPRCNVLGHCTGRRVGTGRGARPPSTFDAREVFAACAEHGTAVEINSRPERVDPPDDLIELARDMGCLFAIDSDAHAPGQLDFTALGAHRAVQLGIEPERIVTTWPADRVIEWAAART</sequence>
<proteinExistence type="predicted"/>
<reference evidence="2" key="1">
    <citation type="submission" date="2022-10" db="EMBL/GenBank/DDBJ databases">
        <title>WGS of marine actinomycetes from Thailand.</title>
        <authorList>
            <person name="Thawai C."/>
        </authorList>
    </citation>
    <scope>NUCLEOTIDE SEQUENCE</scope>
    <source>
        <strain evidence="2">SW21</strain>
    </source>
</reference>
<dbReference type="InterPro" id="IPR047967">
    <property type="entry name" value="PolX_PHP"/>
</dbReference>
<dbReference type="PANTHER" id="PTHR36928:SF1">
    <property type="entry name" value="PHOSPHATASE YCDX-RELATED"/>
    <property type="match status" value="1"/>
</dbReference>
<comment type="caution">
    <text evidence="2">The sequence shown here is derived from an EMBL/GenBank/DDBJ whole genome shotgun (WGS) entry which is preliminary data.</text>
</comment>
<keyword evidence="3" id="KW-1185">Reference proteome</keyword>
<organism evidence="2 3">
    <name type="scientific">Gordonia aquimaris</name>
    <dbReference type="NCBI Taxonomy" id="2984863"/>
    <lineage>
        <taxon>Bacteria</taxon>
        <taxon>Bacillati</taxon>
        <taxon>Actinomycetota</taxon>
        <taxon>Actinomycetes</taxon>
        <taxon>Mycobacteriales</taxon>
        <taxon>Gordoniaceae</taxon>
        <taxon>Gordonia</taxon>
    </lineage>
</organism>
<evidence type="ECO:0000313" key="3">
    <source>
        <dbReference type="Proteomes" id="UP001143347"/>
    </source>
</evidence>
<accession>A0A9X3DBF7</accession>
<dbReference type="PIRSF" id="PIRSF036978">
    <property type="entry name" value="UCP036978_PHPhdr"/>
    <property type="match status" value="1"/>
</dbReference>